<evidence type="ECO:0000256" key="7">
    <source>
        <dbReference type="ARBA" id="ARBA00023002"/>
    </source>
</evidence>
<dbReference type="InterPro" id="IPR017938">
    <property type="entry name" value="Riboflavin_synthase-like_b-brl"/>
</dbReference>
<dbReference type="GO" id="GO:0050660">
    <property type="term" value="F:flavin adenine dinucleotide binding"/>
    <property type="evidence" value="ECO:0007669"/>
    <property type="project" value="TreeGrafter"/>
</dbReference>
<dbReference type="STRING" id="48709.A0A1D2N5F8"/>
<dbReference type="PRINTS" id="PR00371">
    <property type="entry name" value="FPNCR"/>
</dbReference>
<evidence type="ECO:0000256" key="8">
    <source>
        <dbReference type="SAM" id="MobiDB-lite"/>
    </source>
</evidence>
<sequence length="634" mass="72132">MLSRILILKMDIRLPKLLPRPIKRRERADAGPPKPADGSPSTPKDEGPSKQKEPGRVDILIAYGTTTGTARDVADRIAREAYNYKIGCVDEGHLCGLFEYPLGGNNAKTIFVISTTGQGEFPDDSREFWSELSANTAPEVPIHSAVIGLGDSSYEMFNYPAKKIHRRLKQLGGIGKFEACLCDDQHDLGYIGALNPFLGRLWEDWVPKTCKANPDAVPLARYTLLSSNSENVIPSQPDQMCDKLELRKMIRNERLTAEDHSQDTRLIAFETEASNLRFRAGDVAQVYPENFPENVKGFFDLFPQLKDQPPFFLISDPDMQWINLPPEFYRLCGAQPWTWEEVALKLLNFQSIPGVYAFEILRHFANDPLIKEKFDDYCGPGGLEELYNYTSRPRRTILEVLLDFPSTAALVPANYLFELIPFMRPRAFSIASPPKENHHIEILVAVVQYKTNLKTDRKGTCSYWLANYCPIGKEVGIFIDKGSMRPPTENAHVVMIGPGTGVAPFRSMIKQHAGEWDKHLFFGCRNKNKDFYFGEEFSQMVGRNELTFYPAFSRDRIGRKVNYVQDLLVKEDILFNRMVYDNLPLYIYVCGRAGAMPKDVRSAVKNVLLHAGVFDTEEFLQYMIENGYYQTETY</sequence>
<dbReference type="PANTHER" id="PTHR19384:SF10">
    <property type="entry name" value="NADPH-DEPENDENT DIFLAVIN OXIDOREDUCTASE 1"/>
    <property type="match status" value="1"/>
</dbReference>
<dbReference type="Pfam" id="PF00667">
    <property type="entry name" value="FAD_binding_1"/>
    <property type="match status" value="1"/>
</dbReference>
<keyword evidence="6" id="KW-0521">NADP</keyword>
<evidence type="ECO:0000259" key="9">
    <source>
        <dbReference type="PROSITE" id="PS50902"/>
    </source>
</evidence>
<dbReference type="InterPro" id="IPR029039">
    <property type="entry name" value="Flavoprotein-like_sf"/>
</dbReference>
<evidence type="ECO:0000259" key="10">
    <source>
        <dbReference type="PROSITE" id="PS51384"/>
    </source>
</evidence>
<dbReference type="PRINTS" id="PR00369">
    <property type="entry name" value="FLAVODOXIN"/>
</dbReference>
<comment type="cofactor">
    <cofactor evidence="1">
        <name>FMN</name>
        <dbReference type="ChEBI" id="CHEBI:58210"/>
    </cofactor>
</comment>
<keyword evidence="7" id="KW-0560">Oxidoreductase</keyword>
<dbReference type="EMBL" id="LJIJ01000203">
    <property type="protein sequence ID" value="ODN00497.1"/>
    <property type="molecule type" value="Genomic_DNA"/>
</dbReference>
<dbReference type="GO" id="GO:0010181">
    <property type="term" value="F:FMN binding"/>
    <property type="evidence" value="ECO:0007669"/>
    <property type="project" value="InterPro"/>
</dbReference>
<accession>A0A1D2N5F8</accession>
<feature type="compositionally biased region" description="Basic and acidic residues" evidence="8">
    <location>
        <begin position="43"/>
        <end position="56"/>
    </location>
</feature>
<dbReference type="Pfam" id="PF00258">
    <property type="entry name" value="Flavodoxin_1"/>
    <property type="match status" value="1"/>
</dbReference>
<evidence type="ECO:0000313" key="12">
    <source>
        <dbReference type="Proteomes" id="UP000094527"/>
    </source>
</evidence>
<comment type="caution">
    <text evidence="11">The sequence shown here is derived from an EMBL/GenBank/DDBJ whole genome shotgun (WGS) entry which is preliminary data.</text>
</comment>
<dbReference type="SUPFAM" id="SSF52343">
    <property type="entry name" value="Ferredoxin reductase-like, C-terminal NADP-linked domain"/>
    <property type="match status" value="1"/>
</dbReference>
<protein>
    <submittedName>
        <fullName evidence="11">NADPH-dependent diflavin oxidoreductase 1</fullName>
    </submittedName>
</protein>
<comment type="cofactor">
    <cofactor evidence="2">
        <name>FAD</name>
        <dbReference type="ChEBI" id="CHEBI:57692"/>
    </cofactor>
</comment>
<dbReference type="InterPro" id="IPR023173">
    <property type="entry name" value="NADPH_Cyt_P450_Rdtase_alpha"/>
</dbReference>
<dbReference type="Gene3D" id="2.40.30.10">
    <property type="entry name" value="Translation factors"/>
    <property type="match status" value="1"/>
</dbReference>
<dbReference type="InterPro" id="IPR001709">
    <property type="entry name" value="Flavoprot_Pyr_Nucl_cyt_Rdtase"/>
</dbReference>
<dbReference type="PROSITE" id="PS50902">
    <property type="entry name" value="FLAVODOXIN_LIKE"/>
    <property type="match status" value="1"/>
</dbReference>
<reference evidence="11 12" key="1">
    <citation type="journal article" date="2016" name="Genome Biol. Evol.">
        <title>Gene Family Evolution Reflects Adaptation to Soil Environmental Stressors in the Genome of the Collembolan Orchesella cincta.</title>
        <authorList>
            <person name="Faddeeva-Vakhrusheva A."/>
            <person name="Derks M.F."/>
            <person name="Anvar S.Y."/>
            <person name="Agamennone V."/>
            <person name="Suring W."/>
            <person name="Smit S."/>
            <person name="van Straalen N.M."/>
            <person name="Roelofs D."/>
        </authorList>
    </citation>
    <scope>NUCLEOTIDE SEQUENCE [LARGE SCALE GENOMIC DNA]</scope>
    <source>
        <tissue evidence="11">Mixed pool</tissue>
    </source>
</reference>
<evidence type="ECO:0000313" key="11">
    <source>
        <dbReference type="EMBL" id="ODN00497.1"/>
    </source>
</evidence>
<evidence type="ECO:0000256" key="5">
    <source>
        <dbReference type="ARBA" id="ARBA00022827"/>
    </source>
</evidence>
<dbReference type="InterPro" id="IPR039261">
    <property type="entry name" value="FNR_nucleotide-bd"/>
</dbReference>
<dbReference type="InterPro" id="IPR003097">
    <property type="entry name" value="CysJ-like_FAD-binding"/>
</dbReference>
<feature type="domain" description="FAD-binding FR-type" evidence="10">
    <location>
        <begin position="242"/>
        <end position="487"/>
    </location>
</feature>
<dbReference type="SUPFAM" id="SSF52218">
    <property type="entry name" value="Flavoproteins"/>
    <property type="match status" value="1"/>
</dbReference>
<evidence type="ECO:0000256" key="1">
    <source>
        <dbReference type="ARBA" id="ARBA00001917"/>
    </source>
</evidence>
<dbReference type="InterPro" id="IPR017927">
    <property type="entry name" value="FAD-bd_FR_type"/>
</dbReference>
<dbReference type="InterPro" id="IPR001094">
    <property type="entry name" value="Flavdoxin-like"/>
</dbReference>
<dbReference type="Proteomes" id="UP000094527">
    <property type="component" value="Unassembled WGS sequence"/>
</dbReference>
<dbReference type="GO" id="GO:0016491">
    <property type="term" value="F:oxidoreductase activity"/>
    <property type="evidence" value="ECO:0007669"/>
    <property type="project" value="UniProtKB-KW"/>
</dbReference>
<dbReference type="Gene3D" id="3.40.50.80">
    <property type="entry name" value="Nucleotide-binding domain of ferredoxin-NADP reductase (FNR) module"/>
    <property type="match status" value="1"/>
</dbReference>
<keyword evidence="3" id="KW-0285">Flavoprotein</keyword>
<proteinExistence type="predicted"/>
<dbReference type="GO" id="GO:0005829">
    <property type="term" value="C:cytosol"/>
    <property type="evidence" value="ECO:0007669"/>
    <property type="project" value="TreeGrafter"/>
</dbReference>
<dbReference type="PROSITE" id="PS51384">
    <property type="entry name" value="FAD_FR"/>
    <property type="match status" value="1"/>
</dbReference>
<keyword evidence="4" id="KW-0288">FMN</keyword>
<dbReference type="OrthoDB" id="1856718at2759"/>
<evidence type="ECO:0000256" key="3">
    <source>
        <dbReference type="ARBA" id="ARBA00022630"/>
    </source>
</evidence>
<evidence type="ECO:0000256" key="2">
    <source>
        <dbReference type="ARBA" id="ARBA00001974"/>
    </source>
</evidence>
<dbReference type="Pfam" id="PF00175">
    <property type="entry name" value="NAD_binding_1"/>
    <property type="match status" value="1"/>
</dbReference>
<name>A0A1D2N5F8_ORCCI</name>
<feature type="region of interest" description="Disordered" evidence="8">
    <location>
        <begin position="21"/>
        <end position="57"/>
    </location>
</feature>
<dbReference type="Gene3D" id="1.20.990.10">
    <property type="entry name" value="NADPH-cytochrome p450 Reductase, Chain A, domain 3"/>
    <property type="match status" value="1"/>
</dbReference>
<dbReference type="AlphaFoldDB" id="A0A1D2N5F8"/>
<dbReference type="InterPro" id="IPR008254">
    <property type="entry name" value="Flavodoxin/NO_synth"/>
</dbReference>
<gene>
    <name evidence="11" type="ORF">Ocin01_06179</name>
</gene>
<evidence type="ECO:0000256" key="4">
    <source>
        <dbReference type="ARBA" id="ARBA00022643"/>
    </source>
</evidence>
<evidence type="ECO:0000256" key="6">
    <source>
        <dbReference type="ARBA" id="ARBA00022857"/>
    </source>
</evidence>
<feature type="domain" description="Flavodoxin-like" evidence="9">
    <location>
        <begin position="59"/>
        <end position="202"/>
    </location>
</feature>
<dbReference type="PANTHER" id="PTHR19384">
    <property type="entry name" value="NITRIC OXIDE SYNTHASE-RELATED"/>
    <property type="match status" value="1"/>
</dbReference>
<organism evidence="11 12">
    <name type="scientific">Orchesella cincta</name>
    <name type="common">Springtail</name>
    <name type="synonym">Podura cincta</name>
    <dbReference type="NCBI Taxonomy" id="48709"/>
    <lineage>
        <taxon>Eukaryota</taxon>
        <taxon>Metazoa</taxon>
        <taxon>Ecdysozoa</taxon>
        <taxon>Arthropoda</taxon>
        <taxon>Hexapoda</taxon>
        <taxon>Collembola</taxon>
        <taxon>Entomobryomorpha</taxon>
        <taxon>Entomobryoidea</taxon>
        <taxon>Orchesellidae</taxon>
        <taxon>Orchesellinae</taxon>
        <taxon>Orchesella</taxon>
    </lineage>
</organism>
<dbReference type="SUPFAM" id="SSF63380">
    <property type="entry name" value="Riboflavin synthase domain-like"/>
    <property type="match status" value="1"/>
</dbReference>
<keyword evidence="5" id="KW-0274">FAD</keyword>
<keyword evidence="12" id="KW-1185">Reference proteome</keyword>
<dbReference type="OMA" id="DIMSIPR"/>
<dbReference type="Gene3D" id="3.40.50.360">
    <property type="match status" value="1"/>
</dbReference>
<dbReference type="InterPro" id="IPR001433">
    <property type="entry name" value="OxRdtase_FAD/NAD-bd"/>
</dbReference>